<sequence>MKLISDHSYLYFKINIASNHFDSSPLSRESHLQQAGLIKGPLSPSEAISHEKHLENLLLHFESALSELGGIKLASNPINVLSFNPEAGIAIIRVAFSQGSEIRRALTLYKGTRSAKNINRIAILVLQESVYLSALALAPSRGISF</sequence>
<organism evidence="1 2">
    <name type="scientific">Entomophthora muscae</name>
    <dbReference type="NCBI Taxonomy" id="34485"/>
    <lineage>
        <taxon>Eukaryota</taxon>
        <taxon>Fungi</taxon>
        <taxon>Fungi incertae sedis</taxon>
        <taxon>Zoopagomycota</taxon>
        <taxon>Entomophthoromycotina</taxon>
        <taxon>Entomophthoromycetes</taxon>
        <taxon>Entomophthorales</taxon>
        <taxon>Entomophthoraceae</taxon>
        <taxon>Entomophthora</taxon>
    </lineage>
</organism>
<keyword evidence="2" id="KW-1185">Reference proteome</keyword>
<proteinExistence type="predicted"/>
<name>A0ACC2TPP4_9FUNG</name>
<evidence type="ECO:0000313" key="1">
    <source>
        <dbReference type="EMBL" id="KAJ9076471.1"/>
    </source>
</evidence>
<evidence type="ECO:0000313" key="2">
    <source>
        <dbReference type="Proteomes" id="UP001165960"/>
    </source>
</evidence>
<accession>A0ACC2TPP4</accession>
<dbReference type="EMBL" id="QTSX02002277">
    <property type="protein sequence ID" value="KAJ9076471.1"/>
    <property type="molecule type" value="Genomic_DNA"/>
</dbReference>
<comment type="caution">
    <text evidence="1">The sequence shown here is derived from an EMBL/GenBank/DDBJ whole genome shotgun (WGS) entry which is preliminary data.</text>
</comment>
<gene>
    <name evidence="1" type="ORF">DSO57_1025854</name>
</gene>
<reference evidence="1" key="1">
    <citation type="submission" date="2022-04" db="EMBL/GenBank/DDBJ databases">
        <title>Genome of the entomopathogenic fungus Entomophthora muscae.</title>
        <authorList>
            <person name="Elya C."/>
            <person name="Lovett B.R."/>
            <person name="Lee E."/>
            <person name="Macias A.M."/>
            <person name="Hajek A.E."/>
            <person name="De Bivort B.L."/>
            <person name="Kasson M.T."/>
            <person name="De Fine Licht H.H."/>
            <person name="Stajich J.E."/>
        </authorList>
    </citation>
    <scope>NUCLEOTIDE SEQUENCE</scope>
    <source>
        <strain evidence="1">Berkeley</strain>
    </source>
</reference>
<dbReference type="Proteomes" id="UP001165960">
    <property type="component" value="Unassembled WGS sequence"/>
</dbReference>
<protein>
    <submittedName>
        <fullName evidence="1">Uncharacterized protein</fullName>
    </submittedName>
</protein>